<comment type="pathway">
    <text evidence="1">Amino-acid biosynthesis; L-arginine biosynthesis; L-arginine from L-ornithine and carbamoyl phosphate: step 1/3.</text>
</comment>
<evidence type="ECO:0000256" key="4">
    <source>
        <dbReference type="ARBA" id="ARBA00022571"/>
    </source>
</evidence>
<dbReference type="SUPFAM" id="SSF53671">
    <property type="entry name" value="Aspartate/ornithine carbamoyltransferase"/>
    <property type="match status" value="1"/>
</dbReference>
<dbReference type="GO" id="GO:0019240">
    <property type="term" value="P:citrulline biosynthetic process"/>
    <property type="evidence" value="ECO:0007669"/>
    <property type="project" value="TreeGrafter"/>
</dbReference>
<evidence type="ECO:0000256" key="3">
    <source>
        <dbReference type="ARBA" id="ARBA00013007"/>
    </source>
</evidence>
<evidence type="ECO:0000256" key="5">
    <source>
        <dbReference type="ARBA" id="ARBA00022605"/>
    </source>
</evidence>
<evidence type="ECO:0000313" key="12">
    <source>
        <dbReference type="Proteomes" id="UP001212152"/>
    </source>
</evidence>
<evidence type="ECO:0000256" key="1">
    <source>
        <dbReference type="ARBA" id="ARBA00004975"/>
    </source>
</evidence>
<accession>A0AAD5TKB9</accession>
<dbReference type="InterPro" id="IPR036901">
    <property type="entry name" value="Asp/Orn_carbamoylTrfase_sf"/>
</dbReference>
<evidence type="ECO:0000256" key="6">
    <source>
        <dbReference type="ARBA" id="ARBA00022679"/>
    </source>
</evidence>
<dbReference type="GO" id="GO:0004585">
    <property type="term" value="F:ornithine carbamoyltransferase activity"/>
    <property type="evidence" value="ECO:0007669"/>
    <property type="project" value="UniProtKB-EC"/>
</dbReference>
<dbReference type="PRINTS" id="PR00100">
    <property type="entry name" value="AOTCASE"/>
</dbReference>
<dbReference type="PROSITE" id="PS00097">
    <property type="entry name" value="CARBAMOYLTRANSFERASE"/>
    <property type="match status" value="1"/>
</dbReference>
<dbReference type="Pfam" id="PF02729">
    <property type="entry name" value="OTCace_N"/>
    <property type="match status" value="1"/>
</dbReference>
<dbReference type="EC" id="2.1.3.3" evidence="3"/>
<dbReference type="EMBL" id="JADGJQ010000028">
    <property type="protein sequence ID" value="KAJ3178189.1"/>
    <property type="molecule type" value="Genomic_DNA"/>
</dbReference>
<dbReference type="PRINTS" id="PR00102">
    <property type="entry name" value="OTCASE"/>
</dbReference>
<evidence type="ECO:0000256" key="2">
    <source>
        <dbReference type="ARBA" id="ARBA00007805"/>
    </source>
</evidence>
<feature type="compositionally biased region" description="Gly residues" evidence="8">
    <location>
        <begin position="117"/>
        <end position="129"/>
    </location>
</feature>
<keyword evidence="5" id="KW-0028">Amino-acid biosynthesis</keyword>
<evidence type="ECO:0000256" key="7">
    <source>
        <dbReference type="RuleBase" id="RU003634"/>
    </source>
</evidence>
<feature type="region of interest" description="Disordered" evidence="8">
    <location>
        <begin position="92"/>
        <end position="130"/>
    </location>
</feature>
<dbReference type="FunFam" id="3.40.50.1370:FF:000009">
    <property type="entry name" value="Ornithine carbamoyltransferase, mitochondrial"/>
    <property type="match status" value="1"/>
</dbReference>
<dbReference type="GO" id="GO:0005739">
    <property type="term" value="C:mitochondrion"/>
    <property type="evidence" value="ECO:0007669"/>
    <property type="project" value="TreeGrafter"/>
</dbReference>
<dbReference type="Pfam" id="PF00185">
    <property type="entry name" value="OTCace"/>
    <property type="match status" value="1"/>
</dbReference>
<dbReference type="PANTHER" id="PTHR45753">
    <property type="entry name" value="ORNITHINE CARBAMOYLTRANSFERASE, MITOCHONDRIAL"/>
    <property type="match status" value="1"/>
</dbReference>
<reference evidence="11" key="1">
    <citation type="submission" date="2020-05" db="EMBL/GenBank/DDBJ databases">
        <title>Phylogenomic resolution of chytrid fungi.</title>
        <authorList>
            <person name="Stajich J.E."/>
            <person name="Amses K."/>
            <person name="Simmons R."/>
            <person name="Seto K."/>
            <person name="Myers J."/>
            <person name="Bonds A."/>
            <person name="Quandt C.A."/>
            <person name="Barry K."/>
            <person name="Liu P."/>
            <person name="Grigoriev I."/>
            <person name="Longcore J.E."/>
            <person name="James T.Y."/>
        </authorList>
    </citation>
    <scope>NUCLEOTIDE SEQUENCE</scope>
    <source>
        <strain evidence="11">JEL0379</strain>
    </source>
</reference>
<organism evidence="11 12">
    <name type="scientific">Geranomyces variabilis</name>
    <dbReference type="NCBI Taxonomy" id="109894"/>
    <lineage>
        <taxon>Eukaryota</taxon>
        <taxon>Fungi</taxon>
        <taxon>Fungi incertae sedis</taxon>
        <taxon>Chytridiomycota</taxon>
        <taxon>Chytridiomycota incertae sedis</taxon>
        <taxon>Chytridiomycetes</taxon>
        <taxon>Spizellomycetales</taxon>
        <taxon>Powellomycetaceae</taxon>
        <taxon>Geranomyces</taxon>
    </lineage>
</organism>
<keyword evidence="12" id="KW-1185">Reference proteome</keyword>
<gene>
    <name evidence="11" type="primary">ARG3</name>
    <name evidence="11" type="ORF">HDU87_003741</name>
</gene>
<dbReference type="AlphaFoldDB" id="A0AAD5TKB9"/>
<dbReference type="Gene3D" id="3.40.50.1370">
    <property type="entry name" value="Aspartate/ornithine carbamoyltransferase"/>
    <property type="match status" value="2"/>
</dbReference>
<dbReference type="PANTHER" id="PTHR45753:SF3">
    <property type="entry name" value="ORNITHINE TRANSCARBAMYLASE, MITOCHONDRIAL"/>
    <property type="match status" value="1"/>
</dbReference>
<name>A0AAD5TKB9_9FUNG</name>
<dbReference type="InterPro" id="IPR006132">
    <property type="entry name" value="Asp/Orn_carbamoyltranf_P-bd"/>
</dbReference>
<dbReference type="InterPro" id="IPR006131">
    <property type="entry name" value="Asp_carbamoyltransf_Asp/Orn-bd"/>
</dbReference>
<keyword evidence="6 7" id="KW-0808">Transferase</keyword>
<dbReference type="InterPro" id="IPR006130">
    <property type="entry name" value="Asp/Orn_carbamoylTrfase"/>
</dbReference>
<dbReference type="GO" id="GO:0016597">
    <property type="term" value="F:amino acid binding"/>
    <property type="evidence" value="ECO:0007669"/>
    <property type="project" value="InterPro"/>
</dbReference>
<evidence type="ECO:0000259" key="10">
    <source>
        <dbReference type="Pfam" id="PF02729"/>
    </source>
</evidence>
<dbReference type="Proteomes" id="UP001212152">
    <property type="component" value="Unassembled WGS sequence"/>
</dbReference>
<comment type="caution">
    <text evidence="11">The sequence shown here is derived from an EMBL/GenBank/DDBJ whole genome shotgun (WGS) entry which is preliminary data.</text>
</comment>
<evidence type="ECO:0000256" key="8">
    <source>
        <dbReference type="SAM" id="MobiDB-lite"/>
    </source>
</evidence>
<protein>
    <recommendedName>
        <fullName evidence="3">ornithine carbamoyltransferase</fullName>
        <ecNumber evidence="3">2.1.3.3</ecNumber>
    </recommendedName>
</protein>
<dbReference type="GO" id="GO:0042450">
    <property type="term" value="P:L-arginine biosynthetic process via ornithine"/>
    <property type="evidence" value="ECO:0007669"/>
    <property type="project" value="TreeGrafter"/>
</dbReference>
<feature type="domain" description="Aspartate/ornithine carbamoyltransferase Asp/Orn-binding" evidence="9">
    <location>
        <begin position="260"/>
        <end position="415"/>
    </location>
</feature>
<feature type="compositionally biased region" description="Basic and acidic residues" evidence="8">
    <location>
        <begin position="92"/>
        <end position="113"/>
    </location>
</feature>
<evidence type="ECO:0000259" key="9">
    <source>
        <dbReference type="Pfam" id="PF00185"/>
    </source>
</evidence>
<dbReference type="NCBIfam" id="TIGR00658">
    <property type="entry name" value="orni_carb_tr"/>
    <property type="match status" value="1"/>
</dbReference>
<dbReference type="InterPro" id="IPR002292">
    <property type="entry name" value="Orn/put_carbamltrans"/>
</dbReference>
<comment type="similarity">
    <text evidence="2">Belongs to the aspartate/ornithine carbamoyltransferase superfamily. OTCase family.</text>
</comment>
<proteinExistence type="inferred from homology"/>
<sequence length="422" mass="46145">MPLTTSLRARSHFVVKRSFDLTAAFSPQRCASPSSSTFSPSSLFRKLSTSAAGGSPPVSFIGTKHLLTLRDLSPPQILALVRRSLELKDEMRTAREQQHHSYISNRRDDDTQTRYRSGGGGGGDGGGDGTTPLAGKTLAMIFTKRSTRTRVSAETGWAHYGGHPMFLGKDDIQIGGGEPLRDTAIVVSSMVDAILARVGEHEEIETLAKNSTVPVINALTARFHPLQALADIMTLYETVIPDALNYPASAKLPLPLLPPLKVAWVGDANNIIHSLLVSLPRIGPISLTVATPQGYNCDPEVVSDAVGEATGGDKRGEVKFTRDPAVAVRDADFIITDTWVSMGQEAEKAKRLRDFAGYQVTEKMASGAKPDWKFMHCLPRKAEEVDDEVFYNPNRSIVFQEAENRKYTVMAVYEMLMLWAKN</sequence>
<keyword evidence="4" id="KW-0055">Arginine biosynthesis</keyword>
<evidence type="ECO:0000313" key="11">
    <source>
        <dbReference type="EMBL" id="KAJ3178189.1"/>
    </source>
</evidence>
<feature type="domain" description="Aspartate/ornithine carbamoyltransferase carbamoyl-P binding" evidence="10">
    <location>
        <begin position="64"/>
        <end position="237"/>
    </location>
</feature>